<dbReference type="AlphaFoldDB" id="A0A543CPS9"/>
<sequence length="866" mass="96454">MTSSQEPGWGAAPEVWGRKVPGRNINFTGRDDLLRQLHDRIRTKTAVLPLLGDVAPRDPDAGNSLKITSHALQGMGGVGKTQLVTEYAHRYQSEYQLVWWVPADQPMLVRPSLAGLAPYLDLPSATATGIGEAADAVLEALRKGEPFDRWLLIYDNVGEPEDLEGLLPEGDPDVTGHVLITSRNHLWQGVVDTLQVDVFRREESVAFLQRRVSATMSDTDAHRLATELGDLPLALEQAGALQAETGVSVDDYLDLLRKRTAELMAESKPSEYPHSMTAAWSLSVSALGDKLPEAVELLRCCAFFGAEPIPRDMFRRFGQGTRPLLGTVLADPILLMRAIRELGRFALARVDLPSRTIQVHRLVQALLREGLEEAEGDLFRREVQMLLAKNAPEDPNDEAHWLGFNELIAHVLPARVAESTDPEVRDFALNMVRYLYRSGNWDYARTFVETFIEQWKREPGADHDLRVLQAQRFLADVLRDVGQYNEAAEIDRSVLDRARQAFGNDDPNVLTFLGGLGGDLRALGRFAEARDHDELARDQHVARLGEDDPRTLRMVNNLALDYGLLSKYEESRQLHLVAFNQQRQAPSTSGVNKTDELASWCGLARVVRQSGAYATARDLGEEALEFGRQELGVENHWTLRTSKDLAIAMRRTAAYDEALEMARDVFERCTRLFGRNNPDTLAAAMGLSNVYRVLARFDEALALADDTMRRYPDVYGEQHPFYLCCMGNLALLYRVTGEAERAHELNTTCLTGLDAKLTRDHHYALTVATNLASDRAALGKFEEARELGEDTLTRTRTVLGERHPLTLGCAANLIIDLRAVGAAAEAADLADKTYPAYDDVLGDDHPDTKVAREGRHLDFDFDPPPI</sequence>
<dbReference type="PANTHER" id="PTHR46082:SF6">
    <property type="entry name" value="AAA+ ATPASE DOMAIN-CONTAINING PROTEIN-RELATED"/>
    <property type="match status" value="1"/>
</dbReference>
<dbReference type="InterPro" id="IPR053137">
    <property type="entry name" value="NLR-like"/>
</dbReference>
<dbReference type="Pfam" id="PF13374">
    <property type="entry name" value="TPR_10"/>
    <property type="match status" value="1"/>
</dbReference>
<keyword evidence="3" id="KW-1185">Reference proteome</keyword>
<dbReference type="Proteomes" id="UP000316096">
    <property type="component" value="Unassembled WGS sequence"/>
</dbReference>
<dbReference type="InterPro" id="IPR011990">
    <property type="entry name" value="TPR-like_helical_dom_sf"/>
</dbReference>
<dbReference type="Pfam" id="PF00931">
    <property type="entry name" value="NB-ARC"/>
    <property type="match status" value="1"/>
</dbReference>
<feature type="domain" description="NB-ARC" evidence="1">
    <location>
        <begin position="71"/>
        <end position="214"/>
    </location>
</feature>
<comment type="caution">
    <text evidence="2">The sequence shown here is derived from an EMBL/GenBank/DDBJ whole genome shotgun (WGS) entry which is preliminary data.</text>
</comment>
<dbReference type="OrthoDB" id="580767at2"/>
<gene>
    <name evidence="2" type="ORF">FB559_4750</name>
</gene>
<dbReference type="SUPFAM" id="SSF52540">
    <property type="entry name" value="P-loop containing nucleoside triphosphate hydrolases"/>
    <property type="match status" value="1"/>
</dbReference>
<dbReference type="InterPro" id="IPR002182">
    <property type="entry name" value="NB-ARC"/>
</dbReference>
<name>A0A543CPS9_9ACTN</name>
<protein>
    <submittedName>
        <fullName evidence="2">Tetratricopeptide repeat protein</fullName>
    </submittedName>
</protein>
<dbReference type="NCBIfam" id="NF040586">
    <property type="entry name" value="FxSxx_TPR"/>
    <property type="match status" value="1"/>
</dbReference>
<dbReference type="SUPFAM" id="SSF48452">
    <property type="entry name" value="TPR-like"/>
    <property type="match status" value="3"/>
</dbReference>
<evidence type="ECO:0000313" key="2">
    <source>
        <dbReference type="EMBL" id="TQL99094.1"/>
    </source>
</evidence>
<dbReference type="InterPro" id="IPR027417">
    <property type="entry name" value="P-loop_NTPase"/>
</dbReference>
<dbReference type="Gene3D" id="3.40.50.300">
    <property type="entry name" value="P-loop containing nucleotide triphosphate hydrolases"/>
    <property type="match status" value="1"/>
</dbReference>
<reference evidence="2 3" key="1">
    <citation type="submission" date="2019-06" db="EMBL/GenBank/DDBJ databases">
        <title>Sequencing the genomes of 1000 actinobacteria strains.</title>
        <authorList>
            <person name="Klenk H.-P."/>
        </authorList>
    </citation>
    <scope>NUCLEOTIDE SEQUENCE [LARGE SCALE GENOMIC DNA]</scope>
    <source>
        <strain evidence="2 3">DSM 102200</strain>
    </source>
</reference>
<dbReference type="Gene3D" id="1.25.40.10">
    <property type="entry name" value="Tetratricopeptide repeat domain"/>
    <property type="match status" value="3"/>
</dbReference>
<dbReference type="Pfam" id="PF13424">
    <property type="entry name" value="TPR_12"/>
    <property type="match status" value="3"/>
</dbReference>
<evidence type="ECO:0000313" key="3">
    <source>
        <dbReference type="Proteomes" id="UP000316096"/>
    </source>
</evidence>
<evidence type="ECO:0000259" key="1">
    <source>
        <dbReference type="Pfam" id="PF00931"/>
    </source>
</evidence>
<proteinExistence type="predicted"/>
<dbReference type="EMBL" id="VFOZ01000001">
    <property type="protein sequence ID" value="TQL99094.1"/>
    <property type="molecule type" value="Genomic_DNA"/>
</dbReference>
<accession>A0A543CPS9</accession>
<dbReference type="PANTHER" id="PTHR46082">
    <property type="entry name" value="ATP/GTP-BINDING PROTEIN-RELATED"/>
    <property type="match status" value="1"/>
</dbReference>
<organism evidence="2 3">
    <name type="scientific">Actinoallomurus bryophytorum</name>
    <dbReference type="NCBI Taxonomy" id="1490222"/>
    <lineage>
        <taxon>Bacteria</taxon>
        <taxon>Bacillati</taxon>
        <taxon>Actinomycetota</taxon>
        <taxon>Actinomycetes</taxon>
        <taxon>Streptosporangiales</taxon>
        <taxon>Thermomonosporaceae</taxon>
        <taxon>Actinoallomurus</taxon>
    </lineage>
</organism>
<dbReference type="GO" id="GO:0043531">
    <property type="term" value="F:ADP binding"/>
    <property type="evidence" value="ECO:0007669"/>
    <property type="project" value="InterPro"/>
</dbReference>